<dbReference type="AlphaFoldDB" id="A0A1H3QXH1"/>
<dbReference type="GO" id="GO:0004190">
    <property type="term" value="F:aspartic-type endopeptidase activity"/>
    <property type="evidence" value="ECO:0007669"/>
    <property type="project" value="InterPro"/>
</dbReference>
<feature type="transmembrane region" description="Helical" evidence="2">
    <location>
        <begin position="84"/>
        <end position="114"/>
    </location>
</feature>
<dbReference type="Gene3D" id="1.20.120.1220">
    <property type="match status" value="1"/>
</dbReference>
<proteinExistence type="inferred from homology"/>
<dbReference type="STRING" id="1503961.SAMN05421736_10793"/>
<accession>A0A1H3QXH1</accession>
<keyword evidence="5" id="KW-1185">Reference proteome</keyword>
<reference evidence="5" key="1">
    <citation type="submission" date="2016-10" db="EMBL/GenBank/DDBJ databases">
        <authorList>
            <person name="Varghese N."/>
            <person name="Submissions S."/>
        </authorList>
    </citation>
    <scope>NUCLEOTIDE SEQUENCE [LARGE SCALE GENOMIC DNA]</scope>
    <source>
        <strain evidence="5">SP</strain>
    </source>
</reference>
<dbReference type="Proteomes" id="UP000198935">
    <property type="component" value="Unassembled WGS sequence"/>
</dbReference>
<keyword evidence="2" id="KW-1133">Transmembrane helix</keyword>
<protein>
    <submittedName>
        <fullName evidence="4">Prepilin peptidase CpaA</fullName>
    </submittedName>
</protein>
<evidence type="ECO:0000259" key="3">
    <source>
        <dbReference type="Pfam" id="PF01478"/>
    </source>
</evidence>
<feature type="transmembrane region" description="Helical" evidence="2">
    <location>
        <begin position="156"/>
        <end position="172"/>
    </location>
</feature>
<feature type="transmembrane region" description="Helical" evidence="2">
    <location>
        <begin position="29"/>
        <end position="45"/>
    </location>
</feature>
<dbReference type="OrthoDB" id="5508079at2"/>
<name>A0A1H3QXH1_9BACI</name>
<dbReference type="InterPro" id="IPR000045">
    <property type="entry name" value="Prepilin_IV_endopep_pep"/>
</dbReference>
<gene>
    <name evidence="4" type="ORF">SAMN05421736_10793</name>
</gene>
<evidence type="ECO:0000313" key="4">
    <source>
        <dbReference type="EMBL" id="SDZ18020.1"/>
    </source>
</evidence>
<keyword evidence="2" id="KW-0472">Membrane</keyword>
<dbReference type="Pfam" id="PF01478">
    <property type="entry name" value="Peptidase_A24"/>
    <property type="match status" value="1"/>
</dbReference>
<dbReference type="PANTHER" id="PTHR30487:SF0">
    <property type="entry name" value="PREPILIN LEADER PEPTIDASE_N-METHYLTRANSFERASE-RELATED"/>
    <property type="match status" value="1"/>
</dbReference>
<feature type="domain" description="Prepilin type IV endopeptidase peptidase" evidence="3">
    <location>
        <begin position="9"/>
        <end position="111"/>
    </location>
</feature>
<feature type="transmembrane region" description="Helical" evidence="2">
    <location>
        <begin position="51"/>
        <end position="72"/>
    </location>
</feature>
<evidence type="ECO:0000313" key="5">
    <source>
        <dbReference type="Proteomes" id="UP000198935"/>
    </source>
</evidence>
<dbReference type="EMBL" id="FNPI01000007">
    <property type="protein sequence ID" value="SDZ18020.1"/>
    <property type="molecule type" value="Genomic_DNA"/>
</dbReference>
<keyword evidence="2" id="KW-0812">Transmembrane</keyword>
<evidence type="ECO:0000256" key="1">
    <source>
        <dbReference type="ARBA" id="ARBA00005801"/>
    </source>
</evidence>
<dbReference type="GO" id="GO:0006465">
    <property type="term" value="P:signal peptide processing"/>
    <property type="evidence" value="ECO:0007669"/>
    <property type="project" value="TreeGrafter"/>
</dbReference>
<dbReference type="InterPro" id="IPR050882">
    <property type="entry name" value="Prepilin_peptidase/N-MTase"/>
</dbReference>
<organism evidence="4 5">
    <name type="scientific">Evansella caseinilytica</name>
    <dbReference type="NCBI Taxonomy" id="1503961"/>
    <lineage>
        <taxon>Bacteria</taxon>
        <taxon>Bacillati</taxon>
        <taxon>Bacillota</taxon>
        <taxon>Bacilli</taxon>
        <taxon>Bacillales</taxon>
        <taxon>Bacillaceae</taxon>
        <taxon>Evansella</taxon>
    </lineage>
</organism>
<evidence type="ECO:0000256" key="2">
    <source>
        <dbReference type="SAM" id="Phobius"/>
    </source>
</evidence>
<comment type="similarity">
    <text evidence="1">Belongs to the peptidase A24 family.</text>
</comment>
<dbReference type="GO" id="GO:0005886">
    <property type="term" value="C:plasma membrane"/>
    <property type="evidence" value="ECO:0007669"/>
    <property type="project" value="TreeGrafter"/>
</dbReference>
<dbReference type="PANTHER" id="PTHR30487">
    <property type="entry name" value="TYPE 4 PREPILIN-LIKE PROTEINS LEADER PEPTIDE-PROCESSING ENZYME"/>
    <property type="match status" value="1"/>
</dbReference>
<sequence>MPLHIHDFILFGYLLTALYWDVRYTRLPNWLTAGGMAVGLLYHIVTNGLQGLMFSAGGLLVAGGIFLLLYIFKALGAGDVKLFAAIGSLVGIELVLYFMMYSVIFAGIIGIVILLFTRTFLSKMTAAFFAFLGSVLSKDLSQLEQFKATKSTKFPFMYAVIPAVVTSYYYVLTV</sequence>